<evidence type="ECO:0000313" key="1">
    <source>
        <dbReference type="EMBL" id="KAK8219306.1"/>
    </source>
</evidence>
<organism evidence="1 2">
    <name type="scientific">Zalaria obscura</name>
    <dbReference type="NCBI Taxonomy" id="2024903"/>
    <lineage>
        <taxon>Eukaryota</taxon>
        <taxon>Fungi</taxon>
        <taxon>Dikarya</taxon>
        <taxon>Ascomycota</taxon>
        <taxon>Pezizomycotina</taxon>
        <taxon>Dothideomycetes</taxon>
        <taxon>Dothideomycetidae</taxon>
        <taxon>Dothideales</taxon>
        <taxon>Zalariaceae</taxon>
        <taxon>Zalaria</taxon>
    </lineage>
</organism>
<evidence type="ECO:0000313" key="2">
    <source>
        <dbReference type="Proteomes" id="UP001320706"/>
    </source>
</evidence>
<proteinExistence type="predicted"/>
<keyword evidence="2" id="KW-1185">Reference proteome</keyword>
<dbReference type="Proteomes" id="UP001320706">
    <property type="component" value="Unassembled WGS sequence"/>
</dbReference>
<sequence>MTSPSGSSILYHNEDDTIVLLDIPRSISAAQGTCQHPCDDLLLSCAAIDTPFASNEPKSEAAKARVAANVRNEEFSHVYVEVINDALHTIYQEYQSPWYLPRPLVAAAPARPKKRKERHFDDEDASMDQPNPDGALQTPELPASILRELASMSKGSHCAQASDFHASVRNWAQEEDKSRKFDFIILDPPWPNASVRRAKRSGWSSYQVSDSLGDLADLIFNMDIDMLLAEQGYVGVWITNKSAVRELVLGDAGFFATWGVELVEEWLWIKTTTKGETVTAIDSLWRKPFGARNVRSSLRERGPEKQEDDGNHGNKPRSPCLRTTG</sequence>
<dbReference type="EMBL" id="JAMKPW020000004">
    <property type="protein sequence ID" value="KAK8219306.1"/>
    <property type="molecule type" value="Genomic_DNA"/>
</dbReference>
<accession>A0ACC3SM34</accession>
<protein>
    <submittedName>
        <fullName evidence="1">Uncharacterized protein</fullName>
    </submittedName>
</protein>
<gene>
    <name evidence="1" type="ORF">M8818_001040</name>
</gene>
<comment type="caution">
    <text evidence="1">The sequence shown here is derived from an EMBL/GenBank/DDBJ whole genome shotgun (WGS) entry which is preliminary data.</text>
</comment>
<name>A0ACC3SM34_9PEZI</name>
<reference evidence="1" key="1">
    <citation type="submission" date="2024-02" db="EMBL/GenBank/DDBJ databases">
        <title>Metagenome Assembled Genome of Zalaria obscura JY119.</title>
        <authorList>
            <person name="Vighnesh L."/>
            <person name="Jagadeeshwari U."/>
            <person name="Venkata Ramana C."/>
            <person name="Sasikala C."/>
        </authorList>
    </citation>
    <scope>NUCLEOTIDE SEQUENCE</scope>
    <source>
        <strain evidence="1">JY119</strain>
    </source>
</reference>